<comment type="similarity">
    <text evidence="3">In the C-terminal section; belongs to the MurCDEF family.</text>
</comment>
<dbReference type="InterPro" id="IPR036565">
    <property type="entry name" value="Mur-like_cat_sf"/>
</dbReference>
<comment type="subunit">
    <text evidence="4">Homodimer.</text>
</comment>
<evidence type="ECO:0000256" key="11">
    <source>
        <dbReference type="ARBA" id="ARBA00031353"/>
    </source>
</evidence>
<dbReference type="Pfam" id="PF18921">
    <property type="entry name" value="Cyanophycin_syn"/>
    <property type="match status" value="1"/>
</dbReference>
<dbReference type="Gene3D" id="3.30.470.20">
    <property type="entry name" value="ATP-grasp fold, B domain"/>
    <property type="match status" value="2"/>
</dbReference>
<dbReference type="InterPro" id="IPR018109">
    <property type="entry name" value="Folylpolyglutamate_synth_CS"/>
</dbReference>
<evidence type="ECO:0000256" key="2">
    <source>
        <dbReference type="ARBA" id="ARBA00004752"/>
    </source>
</evidence>
<evidence type="ECO:0000256" key="6">
    <source>
        <dbReference type="ARBA" id="ARBA00013005"/>
    </source>
</evidence>
<dbReference type="PROSITE" id="PS50975">
    <property type="entry name" value="ATP_GRASP"/>
    <property type="match status" value="1"/>
</dbReference>
<gene>
    <name evidence="16" type="primary">cphA</name>
    <name evidence="16" type="ORF">CAFE_35760</name>
</gene>
<keyword evidence="17" id="KW-1185">Reference proteome</keyword>
<evidence type="ECO:0000256" key="13">
    <source>
        <dbReference type="ARBA" id="ARBA00048425"/>
    </source>
</evidence>
<dbReference type="InterPro" id="IPR036615">
    <property type="entry name" value="Mur_ligase_C_dom_sf"/>
</dbReference>
<dbReference type="Pfam" id="PF08245">
    <property type="entry name" value="Mur_ligase_M"/>
    <property type="match status" value="1"/>
</dbReference>
<dbReference type="EC" id="6.3.2.30" evidence="5"/>
<protein>
    <recommendedName>
        <fullName evidence="7">Cyanophycin synthetase</fullName>
        <ecNumber evidence="6">6.3.2.29</ecNumber>
        <ecNumber evidence="5">6.3.2.30</ecNumber>
    </recommendedName>
    <alternativeName>
        <fullName evidence="11">Cyanophycin synthase</fullName>
    </alternativeName>
</protein>
<dbReference type="InterPro" id="IPR013651">
    <property type="entry name" value="ATP-grasp_RimK-type"/>
</dbReference>
<accession>A0A6N8I5E6</accession>
<evidence type="ECO:0000256" key="10">
    <source>
        <dbReference type="ARBA" id="ARBA00022840"/>
    </source>
</evidence>
<dbReference type="Gene3D" id="3.90.190.20">
    <property type="entry name" value="Mur ligase, C-terminal domain"/>
    <property type="match status" value="1"/>
</dbReference>
<evidence type="ECO:0000313" key="16">
    <source>
        <dbReference type="EMBL" id="MVB12830.1"/>
    </source>
</evidence>
<reference evidence="16 17" key="1">
    <citation type="submission" date="2019-09" db="EMBL/GenBank/DDBJ databases">
        <title>Genome sequence of Clostridium sp. EA1.</title>
        <authorList>
            <person name="Poehlein A."/>
            <person name="Bengelsdorf F.R."/>
            <person name="Daniel R."/>
        </authorList>
    </citation>
    <scope>NUCLEOTIDE SEQUENCE [LARGE SCALE GENOMIC DNA]</scope>
    <source>
        <strain evidence="16 17">EA1</strain>
    </source>
</reference>
<dbReference type="GO" id="GO:0005524">
    <property type="term" value="F:ATP binding"/>
    <property type="evidence" value="ECO:0007669"/>
    <property type="project" value="UniProtKB-UniRule"/>
</dbReference>
<dbReference type="PANTHER" id="PTHR23135">
    <property type="entry name" value="MUR LIGASE FAMILY MEMBER"/>
    <property type="match status" value="1"/>
</dbReference>
<keyword evidence="10 14" id="KW-0067">ATP-binding</keyword>
<name>A0A6N8I5E6_9FIRM</name>
<evidence type="ECO:0000256" key="3">
    <source>
        <dbReference type="ARBA" id="ARBA00009060"/>
    </source>
</evidence>
<evidence type="ECO:0000256" key="5">
    <source>
        <dbReference type="ARBA" id="ARBA00012968"/>
    </source>
</evidence>
<keyword evidence="8 16" id="KW-0436">Ligase</keyword>
<dbReference type="AlphaFoldDB" id="A0A6N8I5E6"/>
<dbReference type="InterPro" id="IPR004101">
    <property type="entry name" value="Mur_ligase_C"/>
</dbReference>
<dbReference type="Pfam" id="PF08443">
    <property type="entry name" value="RimK"/>
    <property type="match status" value="2"/>
</dbReference>
<dbReference type="NCBIfam" id="TIGR02068">
    <property type="entry name" value="cya_phycin_syn"/>
    <property type="match status" value="1"/>
</dbReference>
<dbReference type="PROSITE" id="PS01011">
    <property type="entry name" value="FOLYLPOLYGLU_SYNT_1"/>
    <property type="match status" value="1"/>
</dbReference>
<dbReference type="PANTHER" id="PTHR23135:SF18">
    <property type="entry name" value="CYANOPHYCIN SYNTHETASE"/>
    <property type="match status" value="1"/>
</dbReference>
<dbReference type="NCBIfam" id="NF010623">
    <property type="entry name" value="PRK14016.1"/>
    <property type="match status" value="1"/>
</dbReference>
<evidence type="ECO:0000256" key="9">
    <source>
        <dbReference type="ARBA" id="ARBA00022741"/>
    </source>
</evidence>
<dbReference type="SUPFAM" id="SSF53623">
    <property type="entry name" value="MurD-like peptide ligases, catalytic domain"/>
    <property type="match status" value="1"/>
</dbReference>
<evidence type="ECO:0000313" key="17">
    <source>
        <dbReference type="Proteomes" id="UP000469440"/>
    </source>
</evidence>
<feature type="domain" description="ATP-grasp" evidence="15">
    <location>
        <begin position="225"/>
        <end position="478"/>
    </location>
</feature>
<dbReference type="GO" id="GO:0071160">
    <property type="term" value="F:cyanophycin synthetase activity (L-aspartate-adding)"/>
    <property type="evidence" value="ECO:0007669"/>
    <property type="project" value="UniProtKB-EC"/>
</dbReference>
<dbReference type="InterPro" id="IPR011761">
    <property type="entry name" value="ATP-grasp"/>
</dbReference>
<dbReference type="Pfam" id="PF02875">
    <property type="entry name" value="Mur_ligase_C"/>
    <property type="match status" value="1"/>
</dbReference>
<dbReference type="InterPro" id="IPR013221">
    <property type="entry name" value="Mur_ligase_cen"/>
</dbReference>
<evidence type="ECO:0000256" key="12">
    <source>
        <dbReference type="ARBA" id="ARBA00048094"/>
    </source>
</evidence>
<dbReference type="Gene3D" id="3.40.1190.10">
    <property type="entry name" value="Mur-like, catalytic domain"/>
    <property type="match status" value="1"/>
</dbReference>
<dbReference type="RefSeq" id="WP_207708899.1">
    <property type="nucleotide sequence ID" value="NZ_VWXL01000106.1"/>
</dbReference>
<keyword evidence="9 14" id="KW-0547">Nucleotide-binding</keyword>
<sequence>MMESNKIQILDHRYYRGRNIYSHKPVMKMIVDIGKYGLIPTKEIPGFNQKLLSCFPGLKTNYCSLGYEGGFLERLEEGTYLAHVLEHTILEMQAMLGYEVSFGRTRTIEEPSRYYLVYQYKNEVCGLECGKAAVFILNRFLDNKEVDIEGFLDYLGEISINAELGPSTTAIVEEARKRGIPVTRIGHESLVRIGYGKYSHLVESTLTDLTSCISADISSNKQLTKSMLSENKIPVPYGKTVYSELSAVMAAGQVGLPVVIKPIDGNQGKGVSLNLNSEEEIKAAYRNAAKFGTGAVVEQYVKGKDFRVLVVGDRVCAVAERLPACVTGDGIHTIQELIRLKNSDPRRGEAHEKPLTKIRLDEVALDELKKQKKKPEDVPEKGETVLLRKNGNLSTGGTATDCTDLIHPDNAEFAVRAAQVIGLDVAGVDFVTEDISRSIQETGGVIVEVNTAPGIRMHLYPSEGIPRNVAKDIVDRLFPQTEYCFPIVSVTGTNGKTTTVRLIHHVLSITGLNVGMTSTCGTYIGNKCVCKGDNSGPRSAESLLSDQTVEAAVLETARGGIVREGLGYDLADVGVITNIADDHLGLNGVETLEDLAFVKSLVVEAVKKDGHAVLNARDPMTPTILKRVHSNVILFSGHPAKDVFVPKGCVRVYEENGGIVISAPRERLNLIQISEIPVTGGGLIECNIENCLAAVSALYALRVPLEVIRKGLKSFLMNTGRFDLFRLGGFHVMLDYGHNRPGYENVIKACGRMEHERLIGVIGMPGDRSDAAIRDTAHLCAKSFDGIYVKEDEDLRGREKGEVADLFYRTITGDGFPKDRISVFERELEALKNAVAQAKDGDLIVAFYEKLEPLKQYLESAGAEKVGFCPPEMPRREKVQIS</sequence>
<evidence type="ECO:0000256" key="1">
    <source>
        <dbReference type="ARBA" id="ARBA00003184"/>
    </source>
</evidence>
<evidence type="ECO:0000256" key="4">
    <source>
        <dbReference type="ARBA" id="ARBA00011738"/>
    </source>
</evidence>
<dbReference type="GO" id="GO:0004326">
    <property type="term" value="F:tetrahydrofolylpolyglutamate synthase activity"/>
    <property type="evidence" value="ECO:0007669"/>
    <property type="project" value="InterPro"/>
</dbReference>
<organism evidence="16 17">
    <name type="scientific">Caproicibacter fermentans</name>
    <dbReference type="NCBI Taxonomy" id="2576756"/>
    <lineage>
        <taxon>Bacteria</taxon>
        <taxon>Bacillati</taxon>
        <taxon>Bacillota</taxon>
        <taxon>Clostridia</taxon>
        <taxon>Eubacteriales</taxon>
        <taxon>Acutalibacteraceae</taxon>
        <taxon>Caproicibacter</taxon>
    </lineage>
</organism>
<dbReference type="InterPro" id="IPR011810">
    <property type="entry name" value="Cya_phycin_syn"/>
</dbReference>
<evidence type="ECO:0000256" key="8">
    <source>
        <dbReference type="ARBA" id="ARBA00022598"/>
    </source>
</evidence>
<dbReference type="InterPro" id="IPR044019">
    <property type="entry name" value="Cyanophycin_syn_N"/>
</dbReference>
<dbReference type="GO" id="GO:0046872">
    <property type="term" value="F:metal ion binding"/>
    <property type="evidence" value="ECO:0007669"/>
    <property type="project" value="InterPro"/>
</dbReference>
<dbReference type="Proteomes" id="UP000469440">
    <property type="component" value="Unassembled WGS sequence"/>
</dbReference>
<comment type="pathway">
    <text evidence="2">Cell wall biogenesis; peptidoglycan biosynthesis.</text>
</comment>
<comment type="function">
    <text evidence="1">Catalyzes the ATP-dependent polymerization of arginine and aspartate to multi-L-arginyl-poly-L-aspartic acid (cyanophycin; a water-insoluble reserve polymer).</text>
</comment>
<dbReference type="SUPFAM" id="SSF53244">
    <property type="entry name" value="MurD-like peptide ligases, peptide-binding domain"/>
    <property type="match status" value="1"/>
</dbReference>
<comment type="caution">
    <text evidence="16">The sequence shown here is derived from an EMBL/GenBank/DDBJ whole genome shotgun (WGS) entry which is preliminary data.</text>
</comment>
<comment type="catalytic activity">
    <reaction evidence="13">
        <text>[L-4-(L-arginin-2-N-yl)aspartate](n) + L-aspartate + ATP = [L-4-(L-arginin-2-N-yl)aspartate](n)-L-aspartate + ADP + phosphate + H(+)</text>
        <dbReference type="Rhea" id="RHEA:13277"/>
        <dbReference type="Rhea" id="RHEA-COMP:13728"/>
        <dbReference type="Rhea" id="RHEA-COMP:13733"/>
        <dbReference type="ChEBI" id="CHEBI:15378"/>
        <dbReference type="ChEBI" id="CHEBI:29991"/>
        <dbReference type="ChEBI" id="CHEBI:30616"/>
        <dbReference type="ChEBI" id="CHEBI:43474"/>
        <dbReference type="ChEBI" id="CHEBI:137986"/>
        <dbReference type="ChEBI" id="CHEBI:137990"/>
        <dbReference type="ChEBI" id="CHEBI:456216"/>
        <dbReference type="EC" id="6.3.2.29"/>
    </reaction>
</comment>
<dbReference type="EMBL" id="VWXL01000106">
    <property type="protein sequence ID" value="MVB12830.1"/>
    <property type="molecule type" value="Genomic_DNA"/>
</dbReference>
<proteinExistence type="inferred from homology"/>
<dbReference type="EC" id="6.3.2.29" evidence="6"/>
<dbReference type="GO" id="GO:0071161">
    <property type="term" value="F:cyanophycin synthetase activity (L-arginine-adding)"/>
    <property type="evidence" value="ECO:0007669"/>
    <property type="project" value="UniProtKB-EC"/>
</dbReference>
<evidence type="ECO:0000256" key="14">
    <source>
        <dbReference type="PROSITE-ProRule" id="PRU00409"/>
    </source>
</evidence>
<evidence type="ECO:0000259" key="15">
    <source>
        <dbReference type="PROSITE" id="PS50975"/>
    </source>
</evidence>
<dbReference type="SUPFAM" id="SSF56059">
    <property type="entry name" value="Glutathione synthetase ATP-binding domain-like"/>
    <property type="match status" value="1"/>
</dbReference>
<evidence type="ECO:0000256" key="7">
    <source>
        <dbReference type="ARBA" id="ARBA00022036"/>
    </source>
</evidence>
<comment type="catalytic activity">
    <reaction evidence="12">
        <text>[L-4-(L-arginin-2-N-yl)aspartate](n)-L-aspartate + L-arginine + ATP = [L-4-(L-arginin-2-N-yl)aspartate](n+1) + ADP + phosphate + H(+)</text>
        <dbReference type="Rhea" id="RHEA:23888"/>
        <dbReference type="Rhea" id="RHEA-COMP:13732"/>
        <dbReference type="Rhea" id="RHEA-COMP:13733"/>
        <dbReference type="ChEBI" id="CHEBI:15378"/>
        <dbReference type="ChEBI" id="CHEBI:30616"/>
        <dbReference type="ChEBI" id="CHEBI:32682"/>
        <dbReference type="ChEBI" id="CHEBI:43474"/>
        <dbReference type="ChEBI" id="CHEBI:137986"/>
        <dbReference type="ChEBI" id="CHEBI:137990"/>
        <dbReference type="ChEBI" id="CHEBI:456216"/>
        <dbReference type="EC" id="6.3.2.30"/>
    </reaction>
</comment>